<evidence type="ECO:0000313" key="8">
    <source>
        <dbReference type="EMBL" id="KAK3587454.1"/>
    </source>
</evidence>
<name>A0AAE0S8Z1_9BIVA</name>
<keyword evidence="4" id="KW-0862">Zinc</keyword>
<protein>
    <recommendedName>
        <fullName evidence="7">NTR domain-containing protein</fullName>
    </recommendedName>
</protein>
<dbReference type="PROSITE" id="PS50189">
    <property type="entry name" value="NTR"/>
    <property type="match status" value="1"/>
</dbReference>
<dbReference type="PANTHER" id="PTHR11844">
    <property type="entry name" value="METALLOPROTEASE INHIBITOR"/>
    <property type="match status" value="1"/>
</dbReference>
<dbReference type="GO" id="GO:0005615">
    <property type="term" value="C:extracellular space"/>
    <property type="evidence" value="ECO:0007669"/>
    <property type="project" value="TreeGrafter"/>
</dbReference>
<dbReference type="GO" id="GO:0008191">
    <property type="term" value="F:metalloendopeptidase inhibitor activity"/>
    <property type="evidence" value="ECO:0007669"/>
    <property type="project" value="InterPro"/>
</dbReference>
<dbReference type="Proteomes" id="UP001195483">
    <property type="component" value="Unassembled WGS sequence"/>
</dbReference>
<feature type="disulfide bond" evidence="5">
    <location>
        <begin position="30"/>
        <end position="135"/>
    </location>
</feature>
<keyword evidence="4" id="KW-0479">Metal-binding</keyword>
<dbReference type="PANTHER" id="PTHR11844:SF33">
    <property type="entry name" value="TISSUE INHIBITOR OF METALLOPROTEINASE"/>
    <property type="match status" value="1"/>
</dbReference>
<dbReference type="AlphaFoldDB" id="A0AAE0S8Z1"/>
<evidence type="ECO:0000256" key="6">
    <source>
        <dbReference type="SAM" id="SignalP"/>
    </source>
</evidence>
<dbReference type="GO" id="GO:0051045">
    <property type="term" value="P:negative regulation of membrane protein ectodomain proteolysis"/>
    <property type="evidence" value="ECO:0007669"/>
    <property type="project" value="TreeGrafter"/>
</dbReference>
<dbReference type="GO" id="GO:0046872">
    <property type="term" value="F:metal ion binding"/>
    <property type="evidence" value="ECO:0007669"/>
    <property type="project" value="UniProtKB-KW"/>
</dbReference>
<evidence type="ECO:0000256" key="1">
    <source>
        <dbReference type="ARBA" id="ARBA00004613"/>
    </source>
</evidence>
<reference evidence="8" key="1">
    <citation type="journal article" date="2021" name="Genome Biol. Evol.">
        <title>A High-Quality Reference Genome for a Parasitic Bivalve with Doubly Uniparental Inheritance (Bivalvia: Unionida).</title>
        <authorList>
            <person name="Smith C.H."/>
        </authorList>
    </citation>
    <scope>NUCLEOTIDE SEQUENCE</scope>
    <source>
        <strain evidence="8">CHS0354</strain>
    </source>
</reference>
<feature type="chain" id="PRO_5042120967" description="NTR domain-containing protein" evidence="6">
    <location>
        <begin position="28"/>
        <end position="167"/>
    </location>
</feature>
<organism evidence="8 9">
    <name type="scientific">Potamilus streckersoni</name>
    <dbReference type="NCBI Taxonomy" id="2493646"/>
    <lineage>
        <taxon>Eukaryota</taxon>
        <taxon>Metazoa</taxon>
        <taxon>Spiralia</taxon>
        <taxon>Lophotrochozoa</taxon>
        <taxon>Mollusca</taxon>
        <taxon>Bivalvia</taxon>
        <taxon>Autobranchia</taxon>
        <taxon>Heteroconchia</taxon>
        <taxon>Palaeoheterodonta</taxon>
        <taxon>Unionida</taxon>
        <taxon>Unionoidea</taxon>
        <taxon>Unionidae</taxon>
        <taxon>Ambleminae</taxon>
        <taxon>Lampsilini</taxon>
        <taxon>Potamilus</taxon>
    </lineage>
</organism>
<evidence type="ECO:0000256" key="4">
    <source>
        <dbReference type="PIRSR" id="PIRSR601820-1"/>
    </source>
</evidence>
<keyword evidence="3 5" id="KW-1015">Disulfide bond</keyword>
<accession>A0AAE0S8Z1</accession>
<feature type="disulfide bond" evidence="5">
    <location>
        <begin position="28"/>
        <end position="109"/>
    </location>
</feature>
<dbReference type="InterPro" id="IPR001134">
    <property type="entry name" value="Netrin_domain"/>
</dbReference>
<feature type="binding site" evidence="4">
    <location>
        <position position="28"/>
    </location>
    <ligand>
        <name>Zn(2+)</name>
        <dbReference type="ChEBI" id="CHEBI:29105"/>
        <note>ligand shared with metalloproteinase partner</note>
    </ligand>
</feature>
<reference evidence="8" key="3">
    <citation type="submission" date="2023-05" db="EMBL/GenBank/DDBJ databases">
        <authorList>
            <person name="Smith C.H."/>
        </authorList>
    </citation>
    <scope>NUCLEOTIDE SEQUENCE</scope>
    <source>
        <strain evidence="8">CHS0354</strain>
        <tissue evidence="8">Mantle</tissue>
    </source>
</reference>
<dbReference type="InterPro" id="IPR001820">
    <property type="entry name" value="TIMP"/>
</dbReference>
<dbReference type="InterPro" id="IPR008993">
    <property type="entry name" value="TIMP-like_OB-fold"/>
</dbReference>
<dbReference type="Pfam" id="PF00965">
    <property type="entry name" value="TIMP"/>
    <property type="match status" value="1"/>
</dbReference>
<dbReference type="Gene3D" id="2.40.50.120">
    <property type="match status" value="1"/>
</dbReference>
<feature type="signal peptide" evidence="6">
    <location>
        <begin position="1"/>
        <end position="27"/>
    </location>
</feature>
<dbReference type="GO" id="GO:0002020">
    <property type="term" value="F:protease binding"/>
    <property type="evidence" value="ECO:0007669"/>
    <property type="project" value="TreeGrafter"/>
</dbReference>
<gene>
    <name evidence="8" type="ORF">CHS0354_007945</name>
</gene>
<keyword evidence="6" id="KW-0732">Signal</keyword>
<keyword evidence="9" id="KW-1185">Reference proteome</keyword>
<feature type="domain" description="NTR" evidence="7">
    <location>
        <begin position="28"/>
        <end position="160"/>
    </location>
</feature>
<proteinExistence type="predicted"/>
<reference evidence="8" key="2">
    <citation type="journal article" date="2021" name="Genome Biol. Evol.">
        <title>Developing a high-quality reference genome for a parasitic bivalve with doubly uniparental inheritance (Bivalvia: Unionida).</title>
        <authorList>
            <person name="Smith C.H."/>
        </authorList>
    </citation>
    <scope>NUCLEOTIDE SEQUENCE</scope>
    <source>
        <strain evidence="8">CHS0354</strain>
        <tissue evidence="8">Mantle</tissue>
    </source>
</reference>
<evidence type="ECO:0000256" key="3">
    <source>
        <dbReference type="ARBA" id="ARBA00023157"/>
    </source>
</evidence>
<evidence type="ECO:0000256" key="5">
    <source>
        <dbReference type="PIRSR" id="PIRSR601820-3"/>
    </source>
</evidence>
<keyword evidence="2" id="KW-0964">Secreted</keyword>
<comment type="subcellular location">
    <subcellularLocation>
        <location evidence="1">Secreted</location>
    </subcellularLocation>
</comment>
<dbReference type="SUPFAM" id="SSF50242">
    <property type="entry name" value="TIMP-like"/>
    <property type="match status" value="1"/>
</dbReference>
<dbReference type="GO" id="GO:0031012">
    <property type="term" value="C:extracellular matrix"/>
    <property type="evidence" value="ECO:0007669"/>
    <property type="project" value="TreeGrafter"/>
</dbReference>
<evidence type="ECO:0000313" key="9">
    <source>
        <dbReference type="Proteomes" id="UP001195483"/>
    </source>
</evidence>
<dbReference type="EMBL" id="JAEAOA010000534">
    <property type="protein sequence ID" value="KAK3587454.1"/>
    <property type="molecule type" value="Genomic_DNA"/>
</dbReference>
<evidence type="ECO:0000256" key="2">
    <source>
        <dbReference type="ARBA" id="ARBA00022525"/>
    </source>
</evidence>
<evidence type="ECO:0000259" key="7">
    <source>
        <dbReference type="PROSITE" id="PS50189"/>
    </source>
</evidence>
<comment type="caution">
    <text evidence="8">The sequence shown here is derived from an EMBL/GenBank/DDBJ whole genome shotgun (WGS) entry which is preliminary data.</text>
</comment>
<sequence length="167" mass="19152">MYLNDAATAAVVVSCLLLMFSYQPVMACNCPDISDIESFCSAENIVRLKVLKEIEPEPEPESEFEDEDEKPSSDYYHYKVRIEHVYKSSKGLTPQAEVDFRTPKVAELCYLNLYTGKQYLLDVQDYNGDLSANACSWIKRWERAQEYVKILSDGTLQSACRQDRNHA</sequence>